<evidence type="ECO:0000256" key="1">
    <source>
        <dbReference type="ARBA" id="ARBA00005614"/>
    </source>
</evidence>
<evidence type="ECO:0000256" key="5">
    <source>
        <dbReference type="RuleBase" id="RU004168"/>
    </source>
</evidence>
<comment type="catalytic activity">
    <reaction evidence="3 4">
        <text>an acyl phosphate + H2O = a carboxylate + phosphate + H(+)</text>
        <dbReference type="Rhea" id="RHEA:14965"/>
        <dbReference type="ChEBI" id="CHEBI:15377"/>
        <dbReference type="ChEBI" id="CHEBI:15378"/>
        <dbReference type="ChEBI" id="CHEBI:29067"/>
        <dbReference type="ChEBI" id="CHEBI:43474"/>
        <dbReference type="ChEBI" id="CHEBI:59918"/>
        <dbReference type="EC" id="3.6.1.7"/>
    </reaction>
</comment>
<dbReference type="Proteomes" id="UP000233535">
    <property type="component" value="Unassembled WGS sequence"/>
</dbReference>
<evidence type="ECO:0000313" key="7">
    <source>
        <dbReference type="EMBL" id="PKQ62496.1"/>
    </source>
</evidence>
<comment type="similarity">
    <text evidence="1 5">Belongs to the acylphosphatase family.</text>
</comment>
<dbReference type="AlphaFoldDB" id="A0A2N3HWP9"/>
<evidence type="ECO:0000256" key="2">
    <source>
        <dbReference type="ARBA" id="ARBA00012150"/>
    </source>
</evidence>
<dbReference type="InterPro" id="IPR017968">
    <property type="entry name" value="Acylphosphatase_CS"/>
</dbReference>
<keyword evidence="4" id="KW-0378">Hydrolase</keyword>
<dbReference type="PANTHER" id="PTHR47268">
    <property type="entry name" value="ACYLPHOSPHATASE"/>
    <property type="match status" value="1"/>
</dbReference>
<evidence type="ECO:0000256" key="3">
    <source>
        <dbReference type="ARBA" id="ARBA00047645"/>
    </source>
</evidence>
<dbReference type="Gene3D" id="3.30.70.100">
    <property type="match status" value="1"/>
</dbReference>
<evidence type="ECO:0000259" key="6">
    <source>
        <dbReference type="PROSITE" id="PS51160"/>
    </source>
</evidence>
<feature type="domain" description="Acylphosphatase-like" evidence="6">
    <location>
        <begin position="5"/>
        <end position="90"/>
    </location>
</feature>
<gene>
    <name evidence="7" type="ORF">BZG02_12275</name>
</gene>
<dbReference type="GO" id="GO:0003998">
    <property type="term" value="F:acylphosphatase activity"/>
    <property type="evidence" value="ECO:0007669"/>
    <property type="project" value="UniProtKB-EC"/>
</dbReference>
<dbReference type="EC" id="3.6.1.7" evidence="2 4"/>
<organism evidence="7 8">
    <name type="scientific">Labilibaculum filiforme</name>
    <dbReference type="NCBI Taxonomy" id="1940526"/>
    <lineage>
        <taxon>Bacteria</taxon>
        <taxon>Pseudomonadati</taxon>
        <taxon>Bacteroidota</taxon>
        <taxon>Bacteroidia</taxon>
        <taxon>Marinilabiliales</taxon>
        <taxon>Marinifilaceae</taxon>
        <taxon>Labilibaculum</taxon>
    </lineage>
</organism>
<dbReference type="PANTHER" id="PTHR47268:SF4">
    <property type="entry name" value="ACYLPHOSPHATASE"/>
    <property type="match status" value="1"/>
</dbReference>
<feature type="active site" evidence="4">
    <location>
        <position position="20"/>
    </location>
</feature>
<dbReference type="EMBL" id="MVDD01000008">
    <property type="protein sequence ID" value="PKQ62496.1"/>
    <property type="molecule type" value="Genomic_DNA"/>
</dbReference>
<dbReference type="InterPro" id="IPR020456">
    <property type="entry name" value="Acylphosphatase"/>
</dbReference>
<keyword evidence="8" id="KW-1185">Reference proteome</keyword>
<feature type="active site" evidence="4">
    <location>
        <position position="38"/>
    </location>
</feature>
<dbReference type="InterPro" id="IPR036046">
    <property type="entry name" value="Acylphosphatase-like_dom_sf"/>
</dbReference>
<dbReference type="OrthoDB" id="9808093at2"/>
<name>A0A2N3HWP9_9BACT</name>
<proteinExistence type="inferred from homology"/>
<evidence type="ECO:0000256" key="4">
    <source>
        <dbReference type="PROSITE-ProRule" id="PRU00520"/>
    </source>
</evidence>
<sequence>MEGKSVSIRVSGKVQHVGYRYYAKEGANRFGVYGFVRNQPDGTVYIEAIGTNLGIELFCEWCRKGADASRVKDIFICNLPDQDFTDFVIK</sequence>
<accession>A0A2N3HWP9</accession>
<protein>
    <recommendedName>
        <fullName evidence="2 4">acylphosphatase</fullName>
        <ecNumber evidence="2 4">3.6.1.7</ecNumber>
    </recommendedName>
</protein>
<dbReference type="InterPro" id="IPR001792">
    <property type="entry name" value="Acylphosphatase-like_dom"/>
</dbReference>
<dbReference type="PROSITE" id="PS51160">
    <property type="entry name" value="ACYLPHOSPHATASE_3"/>
    <property type="match status" value="1"/>
</dbReference>
<dbReference type="PROSITE" id="PS00151">
    <property type="entry name" value="ACYLPHOSPHATASE_2"/>
    <property type="match status" value="1"/>
</dbReference>
<evidence type="ECO:0000313" key="8">
    <source>
        <dbReference type="Proteomes" id="UP000233535"/>
    </source>
</evidence>
<dbReference type="SUPFAM" id="SSF54975">
    <property type="entry name" value="Acylphosphatase/BLUF domain-like"/>
    <property type="match status" value="1"/>
</dbReference>
<comment type="caution">
    <text evidence="7">The sequence shown here is derived from an EMBL/GenBank/DDBJ whole genome shotgun (WGS) entry which is preliminary data.</text>
</comment>
<reference evidence="7 8" key="1">
    <citation type="journal article" date="2017" name="Front. Microbiol.">
        <title>Labilibaculum manganireducens gen. nov., sp. nov. and Labilibaculum filiforme sp. nov., Novel Bacteroidetes Isolated from Subsurface Sediments of the Baltic Sea.</title>
        <authorList>
            <person name="Vandieken V."/>
            <person name="Marshall I.P."/>
            <person name="Niemann H."/>
            <person name="Engelen B."/>
            <person name="Cypionka H."/>
        </authorList>
    </citation>
    <scope>NUCLEOTIDE SEQUENCE [LARGE SCALE GENOMIC DNA]</scope>
    <source>
        <strain evidence="7 8">59.16B</strain>
    </source>
</reference>
<dbReference type="RefSeq" id="WP_101261740.1">
    <property type="nucleotide sequence ID" value="NZ_MVDD01000008.1"/>
</dbReference>
<dbReference type="Pfam" id="PF00708">
    <property type="entry name" value="Acylphosphatase"/>
    <property type="match status" value="1"/>
</dbReference>